<protein>
    <recommendedName>
        <fullName evidence="11">Oligopeptide transport system permease protein OppC</fullName>
    </recommendedName>
</protein>
<evidence type="ECO:0000313" key="15">
    <source>
        <dbReference type="EMBL" id="SDZ74109.1"/>
    </source>
</evidence>
<keyword evidence="8 12" id="KW-1133">Transmembrane helix</keyword>
<evidence type="ECO:0000313" key="16">
    <source>
        <dbReference type="Proteomes" id="UP000199288"/>
    </source>
</evidence>
<dbReference type="EMBL" id="FNQV01000001">
    <property type="protein sequence ID" value="SDZ74109.1"/>
    <property type="molecule type" value="Genomic_DNA"/>
</dbReference>
<dbReference type="GO" id="GO:0005886">
    <property type="term" value="C:plasma membrane"/>
    <property type="evidence" value="ECO:0007669"/>
    <property type="project" value="UniProtKB-SubCell"/>
</dbReference>
<name>A0A1H3VH65_9ACTO</name>
<keyword evidence="4" id="KW-0997">Cell inner membrane</keyword>
<dbReference type="Pfam" id="PF12911">
    <property type="entry name" value="OppC_N"/>
    <property type="match status" value="1"/>
</dbReference>
<feature type="compositionally biased region" description="Basic and acidic residues" evidence="13">
    <location>
        <begin position="1"/>
        <end position="54"/>
    </location>
</feature>
<keyword evidence="7" id="KW-0653">Protein transport</keyword>
<dbReference type="InterPro" id="IPR000515">
    <property type="entry name" value="MetI-like"/>
</dbReference>
<keyword evidence="5 12" id="KW-0812">Transmembrane</keyword>
<keyword evidence="9 12" id="KW-0472">Membrane</keyword>
<dbReference type="Pfam" id="PF00528">
    <property type="entry name" value="BPD_transp_1"/>
    <property type="match status" value="1"/>
</dbReference>
<comment type="similarity">
    <text evidence="10">Belongs to the binding-protein-dependent transport system permease family. OppBC subfamily.</text>
</comment>
<dbReference type="Proteomes" id="UP000199288">
    <property type="component" value="Unassembled WGS sequence"/>
</dbReference>
<keyword evidence="3" id="KW-1003">Cell membrane</keyword>
<feature type="domain" description="ABC transmembrane type-1" evidence="14">
    <location>
        <begin position="169"/>
        <end position="361"/>
    </location>
</feature>
<evidence type="ECO:0000256" key="6">
    <source>
        <dbReference type="ARBA" id="ARBA00022856"/>
    </source>
</evidence>
<evidence type="ECO:0000256" key="3">
    <source>
        <dbReference type="ARBA" id="ARBA00022475"/>
    </source>
</evidence>
<comment type="subcellular location">
    <subcellularLocation>
        <location evidence="1">Cell inner membrane</location>
        <topology evidence="1">Multi-pass membrane protein</topology>
    </subcellularLocation>
    <subcellularLocation>
        <location evidence="12">Cell membrane</location>
        <topology evidence="12">Multi-pass membrane protein</topology>
    </subcellularLocation>
</comment>
<gene>
    <name evidence="15" type="ORF">SAMN02910418_00061</name>
</gene>
<evidence type="ECO:0000259" key="14">
    <source>
        <dbReference type="PROSITE" id="PS50928"/>
    </source>
</evidence>
<evidence type="ECO:0000256" key="1">
    <source>
        <dbReference type="ARBA" id="ARBA00004429"/>
    </source>
</evidence>
<evidence type="ECO:0000256" key="10">
    <source>
        <dbReference type="ARBA" id="ARBA00024202"/>
    </source>
</evidence>
<dbReference type="RefSeq" id="WP_261976978.1">
    <property type="nucleotide sequence ID" value="NZ_FNQV01000001.1"/>
</dbReference>
<dbReference type="CDD" id="cd06261">
    <property type="entry name" value="TM_PBP2"/>
    <property type="match status" value="1"/>
</dbReference>
<proteinExistence type="inferred from homology"/>
<dbReference type="GO" id="GO:0015833">
    <property type="term" value="P:peptide transport"/>
    <property type="evidence" value="ECO:0007669"/>
    <property type="project" value="UniProtKB-KW"/>
</dbReference>
<reference evidence="16" key="1">
    <citation type="submission" date="2016-10" db="EMBL/GenBank/DDBJ databases">
        <authorList>
            <person name="Varghese N."/>
            <person name="Submissions S."/>
        </authorList>
    </citation>
    <scope>NUCLEOTIDE SEQUENCE [LARGE SCALE GENOMIC DNA]</scope>
    <source>
        <strain evidence="16">KPR-1</strain>
    </source>
</reference>
<feature type="region of interest" description="Disordered" evidence="13">
    <location>
        <begin position="1"/>
        <end position="63"/>
    </location>
</feature>
<evidence type="ECO:0000256" key="4">
    <source>
        <dbReference type="ARBA" id="ARBA00022519"/>
    </source>
</evidence>
<organism evidence="15 16">
    <name type="scientific">Bowdeniella nasicola</name>
    <dbReference type="NCBI Taxonomy" id="208480"/>
    <lineage>
        <taxon>Bacteria</taxon>
        <taxon>Bacillati</taxon>
        <taxon>Actinomycetota</taxon>
        <taxon>Actinomycetes</taxon>
        <taxon>Actinomycetales</taxon>
        <taxon>Actinomycetaceae</taxon>
        <taxon>Bowdeniella</taxon>
    </lineage>
</organism>
<evidence type="ECO:0000256" key="8">
    <source>
        <dbReference type="ARBA" id="ARBA00022989"/>
    </source>
</evidence>
<sequence>MRNDDMNRNDEFDREEASEVQKENVDYEETRTDSERARAAERHSRVIRGHDETAAGRAGAAIEDTAMGPTADWAGTVEEDAAPAGDRPETERMTRGQLVRRRFFRNRTAIVGMVGFTLVVLFALVGPYIAKYDFAEIDYDAFYQPPNADHWFGGTQAGRDVFAMTVEGLRKSLIIGLAVAGLQTTIAAFVGAMAAYFSGWFDKVALWVIDLLLVVPSFLIIAIFSQQAGARRGSITLFIALLALFGWMLSARVVRSLTLSVRNAEYVTAAKYMSVPPMTIIFRHILPNISSLLIIDATLGVASAVLSETALSYFGFGVQSPNVSLGTLIAEGQRAALTFPWIFLAPATVLTLMLISVNFIGDGVRDALDPSSKSGGKA</sequence>
<feature type="transmembrane region" description="Helical" evidence="12">
    <location>
        <begin position="173"/>
        <end position="197"/>
    </location>
</feature>
<accession>A0A1H3VH65</accession>
<evidence type="ECO:0000256" key="9">
    <source>
        <dbReference type="ARBA" id="ARBA00023136"/>
    </source>
</evidence>
<keyword evidence="6" id="KW-0571">Peptide transport</keyword>
<dbReference type="PROSITE" id="PS50928">
    <property type="entry name" value="ABC_TM1"/>
    <property type="match status" value="1"/>
</dbReference>
<dbReference type="AlphaFoldDB" id="A0A1H3VH65"/>
<dbReference type="Gene3D" id="1.10.3720.10">
    <property type="entry name" value="MetI-like"/>
    <property type="match status" value="1"/>
</dbReference>
<evidence type="ECO:0000256" key="2">
    <source>
        <dbReference type="ARBA" id="ARBA00022448"/>
    </source>
</evidence>
<evidence type="ECO:0000256" key="12">
    <source>
        <dbReference type="RuleBase" id="RU363032"/>
    </source>
</evidence>
<evidence type="ECO:0000256" key="11">
    <source>
        <dbReference type="ARBA" id="ARBA00072251"/>
    </source>
</evidence>
<feature type="transmembrane region" description="Helical" evidence="12">
    <location>
        <begin position="109"/>
        <end position="130"/>
    </location>
</feature>
<dbReference type="InterPro" id="IPR035906">
    <property type="entry name" value="MetI-like_sf"/>
</dbReference>
<evidence type="ECO:0000256" key="13">
    <source>
        <dbReference type="SAM" id="MobiDB-lite"/>
    </source>
</evidence>
<dbReference type="InterPro" id="IPR025966">
    <property type="entry name" value="OppC_N"/>
</dbReference>
<dbReference type="GO" id="GO:0055085">
    <property type="term" value="P:transmembrane transport"/>
    <property type="evidence" value="ECO:0007669"/>
    <property type="project" value="InterPro"/>
</dbReference>
<feature type="transmembrane region" description="Helical" evidence="12">
    <location>
        <begin position="235"/>
        <end position="254"/>
    </location>
</feature>
<dbReference type="PANTHER" id="PTHR43386">
    <property type="entry name" value="OLIGOPEPTIDE TRANSPORT SYSTEM PERMEASE PROTEIN APPC"/>
    <property type="match status" value="1"/>
</dbReference>
<keyword evidence="16" id="KW-1185">Reference proteome</keyword>
<keyword evidence="2 12" id="KW-0813">Transport</keyword>
<dbReference type="GO" id="GO:0015031">
    <property type="term" value="P:protein transport"/>
    <property type="evidence" value="ECO:0007669"/>
    <property type="project" value="UniProtKB-KW"/>
</dbReference>
<evidence type="ECO:0000256" key="5">
    <source>
        <dbReference type="ARBA" id="ARBA00022692"/>
    </source>
</evidence>
<feature type="transmembrane region" description="Helical" evidence="12">
    <location>
        <begin position="336"/>
        <end position="360"/>
    </location>
</feature>
<feature type="transmembrane region" description="Helical" evidence="12">
    <location>
        <begin position="204"/>
        <end position="223"/>
    </location>
</feature>
<dbReference type="SUPFAM" id="SSF161098">
    <property type="entry name" value="MetI-like"/>
    <property type="match status" value="1"/>
</dbReference>
<dbReference type="PANTHER" id="PTHR43386:SF2">
    <property type="entry name" value="OLIGOPEPTIDE TRANSPORT SYSTEM PERMEASE PROTEIN OPPC"/>
    <property type="match status" value="1"/>
</dbReference>
<dbReference type="InterPro" id="IPR050366">
    <property type="entry name" value="BP-dependent_transpt_permease"/>
</dbReference>
<evidence type="ECO:0000256" key="7">
    <source>
        <dbReference type="ARBA" id="ARBA00022927"/>
    </source>
</evidence>